<dbReference type="OrthoDB" id="10685747at2759"/>
<evidence type="ECO:0000313" key="2">
    <source>
        <dbReference type="Proteomes" id="UP000031668"/>
    </source>
</evidence>
<gene>
    <name evidence="1" type="ORF">RF11_01498</name>
</gene>
<evidence type="ECO:0000313" key="1">
    <source>
        <dbReference type="EMBL" id="KII62125.1"/>
    </source>
</evidence>
<dbReference type="Proteomes" id="UP000031668">
    <property type="component" value="Unassembled WGS sequence"/>
</dbReference>
<dbReference type="AlphaFoldDB" id="A0A0C2M544"/>
<keyword evidence="2" id="KW-1185">Reference proteome</keyword>
<name>A0A0C2M544_THEKT</name>
<comment type="caution">
    <text evidence="1">The sequence shown here is derived from an EMBL/GenBank/DDBJ whole genome shotgun (WGS) entry which is preliminary data.</text>
</comment>
<proteinExistence type="predicted"/>
<sequence>MNAYFSVNIEKIFDQEPNYIRLLSDVLKLVYSIPESTTCLHEELNIKLSDDICQSCIKSFGLKLFIEYMLYFGTNERKNIKLFLKTIKHISNSTKRVDYENYRQFCKNLNSRFEILDYLCSKVISNICGKRQTSNILDDTSDDYSGILDQISQKSYDWTHLRLIIKTLYLARFGPNNGKGLILNLIILVIGLKQDSYNLKLVKTGIKYLIFNLSNQGPITAGSTIKKVLKLILSVLDNQVLDEVKNINRLSKYIVENNFIDIFTEIPLSLITPKNLFFFIQLLYQRIKSENEITKDLKHKIQSINLKEHFLLDPYTYKYCVKIACFLFEQNNHLLVDIIFVAVQSCSKHPFSNDIYSKVSFQCLLKYPCVISKCDQNTEKWIFKNLLIYQSEMFKSLKCVQFYQKCSLSNLSTLFTILFNHLEPKMMDPNSGDYLKILEPIVVSLTLGYLDESLIKLISRFIKKHPKIYHECLIEMVEKIIFGTPKRWISFNFVVDFLDYHSKHHQGTSALMPNKLSRLFQLFKQLFFSFPASYFKNSHIIITIYTRILKLVDESTTMDDFCNFNQILTHHPDFSKHSWLFVVNFFYAWQNFGKSKKVALKQGFKAFLKATPKSHFIKIMLTLDKEYKEAFDSIKCELLS</sequence>
<organism evidence="1 2">
    <name type="scientific">Thelohanellus kitauei</name>
    <name type="common">Myxosporean</name>
    <dbReference type="NCBI Taxonomy" id="669202"/>
    <lineage>
        <taxon>Eukaryota</taxon>
        <taxon>Metazoa</taxon>
        <taxon>Cnidaria</taxon>
        <taxon>Myxozoa</taxon>
        <taxon>Myxosporea</taxon>
        <taxon>Bivalvulida</taxon>
        <taxon>Platysporina</taxon>
        <taxon>Myxobolidae</taxon>
        <taxon>Thelohanellus</taxon>
    </lineage>
</organism>
<protein>
    <submittedName>
        <fullName evidence="1">Uncharacterized protein</fullName>
    </submittedName>
</protein>
<dbReference type="EMBL" id="JWZT01005104">
    <property type="protein sequence ID" value="KII62125.1"/>
    <property type="molecule type" value="Genomic_DNA"/>
</dbReference>
<reference evidence="1 2" key="1">
    <citation type="journal article" date="2014" name="Genome Biol. Evol.">
        <title>The genome of the myxosporean Thelohanellus kitauei shows adaptations to nutrient acquisition within its fish host.</title>
        <authorList>
            <person name="Yang Y."/>
            <person name="Xiong J."/>
            <person name="Zhou Z."/>
            <person name="Huo F."/>
            <person name="Miao W."/>
            <person name="Ran C."/>
            <person name="Liu Y."/>
            <person name="Zhang J."/>
            <person name="Feng J."/>
            <person name="Wang M."/>
            <person name="Wang M."/>
            <person name="Wang L."/>
            <person name="Yao B."/>
        </authorList>
    </citation>
    <scope>NUCLEOTIDE SEQUENCE [LARGE SCALE GENOMIC DNA]</scope>
    <source>
        <strain evidence="1">Wuqing</strain>
    </source>
</reference>
<accession>A0A0C2M544</accession>